<reference evidence="2" key="1">
    <citation type="journal article" date="2019" name="Int. J. Syst. Evol. Microbiol.">
        <title>The Global Catalogue of Microorganisms (GCM) 10K type strain sequencing project: providing services to taxonomists for standard genome sequencing and annotation.</title>
        <authorList>
            <consortium name="The Broad Institute Genomics Platform"/>
            <consortium name="The Broad Institute Genome Sequencing Center for Infectious Disease"/>
            <person name="Wu L."/>
            <person name="Ma J."/>
        </authorList>
    </citation>
    <scope>NUCLEOTIDE SEQUENCE [LARGE SCALE GENOMIC DNA]</scope>
    <source>
        <strain evidence="2">CGMCC 4.7680</strain>
    </source>
</reference>
<keyword evidence="2" id="KW-1185">Reference proteome</keyword>
<organism evidence="1 2">
    <name type="scientific">Amycolatopsis bullii</name>
    <dbReference type="NCBI Taxonomy" id="941987"/>
    <lineage>
        <taxon>Bacteria</taxon>
        <taxon>Bacillati</taxon>
        <taxon>Actinomycetota</taxon>
        <taxon>Actinomycetes</taxon>
        <taxon>Pseudonocardiales</taxon>
        <taxon>Pseudonocardiaceae</taxon>
        <taxon>Amycolatopsis</taxon>
    </lineage>
</organism>
<evidence type="ECO:0000313" key="2">
    <source>
        <dbReference type="Proteomes" id="UP000649955"/>
    </source>
</evidence>
<evidence type="ECO:0000313" key="1">
    <source>
        <dbReference type="EMBL" id="GHG15755.1"/>
    </source>
</evidence>
<gene>
    <name evidence="1" type="ORF">GCM10017567_37300</name>
</gene>
<comment type="caution">
    <text evidence="1">The sequence shown here is derived from an EMBL/GenBank/DDBJ whole genome shotgun (WGS) entry which is preliminary data.</text>
</comment>
<name>A0ABQ3KDP5_9PSEU</name>
<accession>A0ABQ3KDP5</accession>
<dbReference type="Proteomes" id="UP000649955">
    <property type="component" value="Unassembled WGS sequence"/>
</dbReference>
<protein>
    <submittedName>
        <fullName evidence="1">Uncharacterized protein</fullName>
    </submittedName>
</protein>
<sequence length="59" mass="5619">MDGAVDDASDVAGAVVVGVGSSAPAGPANTLVSTAAAVNAAKPRAKGLAILEMFTNSHP</sequence>
<dbReference type="EMBL" id="BNAW01000014">
    <property type="protein sequence ID" value="GHG15755.1"/>
    <property type="molecule type" value="Genomic_DNA"/>
</dbReference>
<proteinExistence type="predicted"/>